<dbReference type="InterPro" id="IPR021886">
    <property type="entry name" value="MgsA_C"/>
</dbReference>
<evidence type="ECO:0000313" key="9">
    <source>
        <dbReference type="Proteomes" id="UP001176429"/>
    </source>
</evidence>
<dbReference type="CDD" id="cd00009">
    <property type="entry name" value="AAA"/>
    <property type="match status" value="1"/>
</dbReference>
<dbReference type="InterPro" id="IPR051314">
    <property type="entry name" value="AAA_ATPase_RarA/MGS1/WRNIP1"/>
</dbReference>
<evidence type="ECO:0000256" key="2">
    <source>
        <dbReference type="ARBA" id="ARBA00008959"/>
    </source>
</evidence>
<evidence type="ECO:0000256" key="5">
    <source>
        <dbReference type="ARBA" id="ARBA00022840"/>
    </source>
</evidence>
<dbReference type="Pfam" id="PF00004">
    <property type="entry name" value="AAA"/>
    <property type="match status" value="1"/>
</dbReference>
<dbReference type="CDD" id="cd18139">
    <property type="entry name" value="HLD_clamp_RarA"/>
    <property type="match status" value="1"/>
</dbReference>
<organism evidence="8 9">
    <name type="scientific">Hymenobacter aranciens</name>
    <dbReference type="NCBI Taxonomy" id="3063996"/>
    <lineage>
        <taxon>Bacteria</taxon>
        <taxon>Pseudomonadati</taxon>
        <taxon>Bacteroidota</taxon>
        <taxon>Cytophagia</taxon>
        <taxon>Cytophagales</taxon>
        <taxon>Hymenobacteraceae</taxon>
        <taxon>Hymenobacter</taxon>
    </lineage>
</organism>
<keyword evidence="4" id="KW-0547">Nucleotide-binding</keyword>
<accession>A0ABT9BF56</accession>
<comment type="function">
    <text evidence="1">DNA-dependent ATPase that plays important roles in cellular responses to stalled DNA replication processes.</text>
</comment>
<dbReference type="InterPro" id="IPR027417">
    <property type="entry name" value="P-loop_NTPase"/>
</dbReference>
<gene>
    <name evidence="8" type="ORF">Q5H93_16385</name>
</gene>
<evidence type="ECO:0000256" key="4">
    <source>
        <dbReference type="ARBA" id="ARBA00022741"/>
    </source>
</evidence>
<reference evidence="8" key="1">
    <citation type="submission" date="2023-07" db="EMBL/GenBank/DDBJ databases">
        <authorList>
            <person name="Kim M.K."/>
        </authorList>
    </citation>
    <scope>NUCLEOTIDE SEQUENCE</scope>
    <source>
        <strain evidence="8">ASUV-10-1</strain>
    </source>
</reference>
<dbReference type="PANTHER" id="PTHR13779:SF7">
    <property type="entry name" value="ATPASE WRNIP1"/>
    <property type="match status" value="1"/>
</dbReference>
<dbReference type="Pfam" id="PF12002">
    <property type="entry name" value="MgsA_C"/>
    <property type="match status" value="1"/>
</dbReference>
<dbReference type="Gene3D" id="1.10.8.60">
    <property type="match status" value="1"/>
</dbReference>
<feature type="region of interest" description="Disordered" evidence="6">
    <location>
        <begin position="1"/>
        <end position="25"/>
    </location>
</feature>
<dbReference type="SUPFAM" id="SSF52540">
    <property type="entry name" value="P-loop containing nucleoside triphosphate hydrolases"/>
    <property type="match status" value="1"/>
</dbReference>
<dbReference type="InterPro" id="IPR008921">
    <property type="entry name" value="DNA_pol3_clamp-load_cplx_C"/>
</dbReference>
<protein>
    <recommendedName>
        <fullName evidence="3">Replication-associated recombination protein A</fullName>
    </recommendedName>
</protein>
<sequence>MNSLFPDEPTPAPAIPTPGPDAPLAERQRPRRLADYAGQTHLLGPEGVLRRYLNSGRLPSLILWGPPGVGKTTLANLLAAELKQPFTALSAINAGVKDVREVIDRAKRQRGTVLFIDEIHRFSKAQQDALLGAVENGTVTLIGATTENPSFEVIPALLSRCQVYVLEPLSPEILRGLVDKALAEDSALSQKKVKLEDDRALLALSGGDGRKLLNLLEIVVQSTPPDKKGVVHITDAVVQQVAQRPLARYDKGGEMHYDVISAFIKSMRGSDPNAALYYLAVMLEGGEDVKFIARRMLILAAEDIGNANPNALMLATSCFQACTVIGLPESDLILAQTVVYLATSPKSNASYMAIRAAQAEVQQHGVHPVPVPLRNAPTRLMKQLGYGQEYRYSHNGEGNFEEQEFLPEALSGTRFYEPGLNAAEQKIQERLRGWWGEKYGY</sequence>
<evidence type="ECO:0000313" key="8">
    <source>
        <dbReference type="EMBL" id="MDO7876324.1"/>
    </source>
</evidence>
<proteinExistence type="inferred from homology"/>
<dbReference type="Proteomes" id="UP001176429">
    <property type="component" value="Unassembled WGS sequence"/>
</dbReference>
<dbReference type="SMART" id="SM00382">
    <property type="entry name" value="AAA"/>
    <property type="match status" value="1"/>
</dbReference>
<comment type="similarity">
    <text evidence="2">Belongs to the AAA ATPase family. RarA/MGS1/WRNIP1 subfamily.</text>
</comment>
<dbReference type="Gene3D" id="3.40.50.300">
    <property type="entry name" value="P-loop containing nucleotide triphosphate hydrolases"/>
    <property type="match status" value="1"/>
</dbReference>
<keyword evidence="9" id="KW-1185">Reference proteome</keyword>
<dbReference type="SUPFAM" id="SSF48019">
    <property type="entry name" value="post-AAA+ oligomerization domain-like"/>
    <property type="match status" value="1"/>
</dbReference>
<evidence type="ECO:0000256" key="6">
    <source>
        <dbReference type="SAM" id="MobiDB-lite"/>
    </source>
</evidence>
<dbReference type="InterPro" id="IPR032423">
    <property type="entry name" value="AAA_assoc_2"/>
</dbReference>
<comment type="caution">
    <text evidence="8">The sequence shown here is derived from an EMBL/GenBank/DDBJ whole genome shotgun (WGS) entry which is preliminary data.</text>
</comment>
<evidence type="ECO:0000256" key="3">
    <source>
        <dbReference type="ARBA" id="ARBA00020776"/>
    </source>
</evidence>
<dbReference type="Gene3D" id="1.20.272.10">
    <property type="match status" value="1"/>
</dbReference>
<name>A0ABT9BF56_9BACT</name>
<dbReference type="Gene3D" id="1.10.3710.10">
    <property type="entry name" value="DNA polymerase III clamp loader subunits, C-terminal domain"/>
    <property type="match status" value="1"/>
</dbReference>
<evidence type="ECO:0000259" key="7">
    <source>
        <dbReference type="SMART" id="SM00382"/>
    </source>
</evidence>
<dbReference type="PANTHER" id="PTHR13779">
    <property type="entry name" value="WERNER HELICASE-INTERACTING PROTEIN 1 FAMILY MEMBER"/>
    <property type="match status" value="1"/>
</dbReference>
<dbReference type="EMBL" id="JAUQSY010000010">
    <property type="protein sequence ID" value="MDO7876324.1"/>
    <property type="molecule type" value="Genomic_DNA"/>
</dbReference>
<dbReference type="InterPro" id="IPR003593">
    <property type="entry name" value="AAA+_ATPase"/>
</dbReference>
<evidence type="ECO:0000256" key="1">
    <source>
        <dbReference type="ARBA" id="ARBA00002393"/>
    </source>
</evidence>
<feature type="compositionally biased region" description="Pro residues" evidence="6">
    <location>
        <begin position="8"/>
        <end position="21"/>
    </location>
</feature>
<dbReference type="RefSeq" id="WP_305007679.1">
    <property type="nucleotide sequence ID" value="NZ_JAUQSY010000010.1"/>
</dbReference>
<dbReference type="InterPro" id="IPR003959">
    <property type="entry name" value="ATPase_AAA_core"/>
</dbReference>
<dbReference type="Pfam" id="PF16193">
    <property type="entry name" value="AAA_assoc_2"/>
    <property type="match status" value="1"/>
</dbReference>
<keyword evidence="5" id="KW-0067">ATP-binding</keyword>
<feature type="domain" description="AAA+ ATPase" evidence="7">
    <location>
        <begin position="57"/>
        <end position="169"/>
    </location>
</feature>